<dbReference type="PROSITE" id="PS50294">
    <property type="entry name" value="WD_REPEATS_REGION"/>
    <property type="match status" value="1"/>
</dbReference>
<organism evidence="4 5">
    <name type="scientific">Ascoidea rubescens DSM 1968</name>
    <dbReference type="NCBI Taxonomy" id="1344418"/>
    <lineage>
        <taxon>Eukaryota</taxon>
        <taxon>Fungi</taxon>
        <taxon>Dikarya</taxon>
        <taxon>Ascomycota</taxon>
        <taxon>Saccharomycotina</taxon>
        <taxon>Saccharomycetes</taxon>
        <taxon>Ascoideaceae</taxon>
        <taxon>Ascoidea</taxon>
    </lineage>
</organism>
<evidence type="ECO:0000256" key="1">
    <source>
        <dbReference type="ARBA" id="ARBA00022574"/>
    </source>
</evidence>
<dbReference type="Proteomes" id="UP000095038">
    <property type="component" value="Unassembled WGS sequence"/>
</dbReference>
<dbReference type="InterPro" id="IPR001680">
    <property type="entry name" value="WD40_rpt"/>
</dbReference>
<dbReference type="STRING" id="1344418.A0A1D2VQ65"/>
<dbReference type="InParanoid" id="A0A1D2VQ65"/>
<dbReference type="Gene3D" id="2.130.10.10">
    <property type="entry name" value="YVTN repeat-like/Quinoprotein amine dehydrogenase"/>
    <property type="match status" value="2"/>
</dbReference>
<sequence>DWVLDLVPVQERNLLAASLSNGSINIFDLKKLAAVHSFQPHSNSISCCKLINDDINFLGSCSANENLKFFDLRSNGIVEELSCSNKNPFISFNSKFNQLAIGSELFNHNAELYIYDLRNLSAPIKTYYDCHNDDITSINFHPTNKNFLLTGSTDGYINLYDLSIQEEEDALYQVANFESIHSCNFLSEKFFYGLSHVEKFSVFEINNFSKGNEDKLVESKPKEFGDLREKLNSEYVVDIYPGFIASGSINDNQNVKIHFFNNFDQINYDNPIIIPNCNNNEVVRSVYIPYDKPDNKMIFTAGENNSIDIWQLQNQDYLHVFKNYSNY</sequence>
<dbReference type="InterPro" id="IPR039328">
    <property type="entry name" value="WDR89"/>
</dbReference>
<feature type="non-terminal residue" evidence="4">
    <location>
        <position position="327"/>
    </location>
</feature>
<evidence type="ECO:0000313" key="5">
    <source>
        <dbReference type="Proteomes" id="UP000095038"/>
    </source>
</evidence>
<accession>A0A1D2VQ65</accession>
<dbReference type="PANTHER" id="PTHR22889:SF0">
    <property type="entry name" value="WD REPEAT-CONTAINING PROTEIN 89"/>
    <property type="match status" value="1"/>
</dbReference>
<reference evidence="5" key="1">
    <citation type="submission" date="2016-05" db="EMBL/GenBank/DDBJ databases">
        <title>Comparative genomics of biotechnologically important yeasts.</title>
        <authorList>
            <consortium name="DOE Joint Genome Institute"/>
            <person name="Riley R."/>
            <person name="Haridas S."/>
            <person name="Wolfe K.H."/>
            <person name="Lopes M.R."/>
            <person name="Hittinger C.T."/>
            <person name="Goker M."/>
            <person name="Salamov A."/>
            <person name="Wisecaver J."/>
            <person name="Long T.M."/>
            <person name="Aerts A.L."/>
            <person name="Barry K."/>
            <person name="Choi C."/>
            <person name="Clum A."/>
            <person name="Coughlan A.Y."/>
            <person name="Deshpande S."/>
            <person name="Douglass A.P."/>
            <person name="Hanson S.J."/>
            <person name="Klenk H.-P."/>
            <person name="Labutti K."/>
            <person name="Lapidus A."/>
            <person name="Lindquist E."/>
            <person name="Lipzen A."/>
            <person name="Meier-Kolthoff J.P."/>
            <person name="Ohm R.A."/>
            <person name="Otillar R.P."/>
            <person name="Pangilinan J."/>
            <person name="Peng Y."/>
            <person name="Rokas A."/>
            <person name="Rosa C.A."/>
            <person name="Scheuner C."/>
            <person name="Sibirny A.A."/>
            <person name="Slot J.C."/>
            <person name="Stielow J.B."/>
            <person name="Sun H."/>
            <person name="Kurtzman C.P."/>
            <person name="Blackwell M."/>
            <person name="Grigoriev I.V."/>
            <person name="Jeffries T.W."/>
        </authorList>
    </citation>
    <scope>NUCLEOTIDE SEQUENCE [LARGE SCALE GENOMIC DNA]</scope>
    <source>
        <strain evidence="5">DSM 1968</strain>
    </source>
</reference>
<dbReference type="InterPro" id="IPR036322">
    <property type="entry name" value="WD40_repeat_dom_sf"/>
</dbReference>
<gene>
    <name evidence="4" type="ORF">ASCRUDRAFT_23390</name>
</gene>
<feature type="repeat" description="WD" evidence="3">
    <location>
        <begin position="128"/>
        <end position="170"/>
    </location>
</feature>
<evidence type="ECO:0000256" key="3">
    <source>
        <dbReference type="PROSITE-ProRule" id="PRU00221"/>
    </source>
</evidence>
<dbReference type="RefSeq" id="XP_020050055.1">
    <property type="nucleotide sequence ID" value="XM_020189791.1"/>
</dbReference>
<dbReference type="AlphaFoldDB" id="A0A1D2VQ65"/>
<dbReference type="FunCoup" id="A0A1D2VQ65">
    <property type="interactions" value="718"/>
</dbReference>
<dbReference type="Pfam" id="PF00400">
    <property type="entry name" value="WD40"/>
    <property type="match status" value="2"/>
</dbReference>
<dbReference type="PANTHER" id="PTHR22889">
    <property type="entry name" value="WD REPEAT-CONTAINING PROTEIN 89"/>
    <property type="match status" value="1"/>
</dbReference>
<dbReference type="InterPro" id="IPR015943">
    <property type="entry name" value="WD40/YVTN_repeat-like_dom_sf"/>
</dbReference>
<dbReference type="GO" id="GO:0005829">
    <property type="term" value="C:cytosol"/>
    <property type="evidence" value="ECO:0007669"/>
    <property type="project" value="EnsemblFungi"/>
</dbReference>
<keyword evidence="2" id="KW-0677">Repeat</keyword>
<name>A0A1D2VQ65_9ASCO</name>
<protein>
    <submittedName>
        <fullName evidence="4">WD40 repeat-like protein</fullName>
    </submittedName>
</protein>
<dbReference type="OrthoDB" id="25131at2759"/>
<keyword evidence="5" id="KW-1185">Reference proteome</keyword>
<evidence type="ECO:0000313" key="4">
    <source>
        <dbReference type="EMBL" id="ODV63748.1"/>
    </source>
</evidence>
<dbReference type="GeneID" id="30963427"/>
<dbReference type="GO" id="GO:0005634">
    <property type="term" value="C:nucleus"/>
    <property type="evidence" value="ECO:0007669"/>
    <property type="project" value="EnsemblFungi"/>
</dbReference>
<evidence type="ECO:0000256" key="2">
    <source>
        <dbReference type="ARBA" id="ARBA00022737"/>
    </source>
</evidence>
<keyword evidence="1 3" id="KW-0853">WD repeat</keyword>
<dbReference type="PROSITE" id="PS50082">
    <property type="entry name" value="WD_REPEATS_2"/>
    <property type="match status" value="2"/>
</dbReference>
<dbReference type="EMBL" id="KV454475">
    <property type="protein sequence ID" value="ODV63748.1"/>
    <property type="molecule type" value="Genomic_DNA"/>
</dbReference>
<dbReference type="SMART" id="SM00320">
    <property type="entry name" value="WD40"/>
    <property type="match status" value="2"/>
</dbReference>
<feature type="non-terminal residue" evidence="4">
    <location>
        <position position="1"/>
    </location>
</feature>
<proteinExistence type="predicted"/>
<feature type="repeat" description="WD" evidence="3">
    <location>
        <begin position="293"/>
        <end position="320"/>
    </location>
</feature>
<dbReference type="SUPFAM" id="SSF50978">
    <property type="entry name" value="WD40 repeat-like"/>
    <property type="match status" value="1"/>
</dbReference>